<dbReference type="Pfam" id="PF00395">
    <property type="entry name" value="SLH"/>
    <property type="match status" value="1"/>
</dbReference>
<dbReference type="EMBL" id="JAUSTT010000019">
    <property type="protein sequence ID" value="MDQ0177176.1"/>
    <property type="molecule type" value="Genomic_DNA"/>
</dbReference>
<dbReference type="InterPro" id="IPR006179">
    <property type="entry name" value="5_nucleotidase/apyrase"/>
</dbReference>
<dbReference type="PROSITE" id="PS00785">
    <property type="entry name" value="5_NUCLEOTIDASE_1"/>
    <property type="match status" value="1"/>
</dbReference>
<name>A0ABT9WV44_9BACI</name>
<dbReference type="SUPFAM" id="SSF55816">
    <property type="entry name" value="5'-nucleotidase (syn. UDP-sugar hydrolase), C-terminal domain"/>
    <property type="match status" value="1"/>
</dbReference>
<sequence>MNRLKRAIIAGIILLLASAGFSLEAAEASNKEISRGEFIQTLVTELGIDLQPGKELPFADIDDKLNPYIEAAYRTNIAAGMTASSFAPNEKVTREQAYVFLIRALNLRDDYDVEILTGFTDKDSIRADYKNELAAAAALGLIDTSHPQFQPQAVFENMDDVNQLIKSFKESFDIISVIHTNDTHGRVLHNPENKELGFAKIAKIINDVRAKNPTFVVDNGDTIHGTNYVIMDKGQALAEIYNAIQYDAMAAGNHDFNYGQDRLLALKDQFHFPLLSANIMKNSEHFLPPYTIIEKGGKTFGLIGLTATDTEVKTHPNGIKGITFADEVATAKKVVRELAGKVDEILVLSHSGYETEIKIADQVPEIAVVFGGHSHTTIETPEKRKYGYVTQSYEHGKALGQANLIFHDEKLIGVNGFLYRDSSDKQEDPNIAAVIKPYQEKVDKMMGESVANVNVKLEGDRLYVRTQETNLGNLIADALRYALDTDIALTNGGGIRATIEAGDVKRKDVYAAFPFDNTAVKAVLTGAEIKAALEHSVRLFNPDDIKASENGGFLHVSGLSFAFDPAKPAGKRVQEVVINGAVLEANKTYTVATNDFIAAGGDGYEMFSSDKIEFDSNDEYATVLLEYLKAGKEIPAVEERIKVLR</sequence>
<keyword evidence="1 2" id="KW-0732">Signal</keyword>
<dbReference type="Gene3D" id="3.60.21.10">
    <property type="match status" value="1"/>
</dbReference>
<reference evidence="4 5" key="1">
    <citation type="submission" date="2023-07" db="EMBL/GenBank/DDBJ databases">
        <title>Genomic Encyclopedia of Type Strains, Phase IV (KMG-IV): sequencing the most valuable type-strain genomes for metagenomic binning, comparative biology and taxonomic classification.</title>
        <authorList>
            <person name="Goeker M."/>
        </authorList>
    </citation>
    <scope>NUCLEOTIDE SEQUENCE [LARGE SCALE GENOMIC DNA]</scope>
    <source>
        <strain evidence="4 5">DSM 23837</strain>
    </source>
</reference>
<dbReference type="InterPro" id="IPR001119">
    <property type="entry name" value="SLH_dom"/>
</dbReference>
<gene>
    <name evidence="4" type="ORF">J2S08_003055</name>
</gene>
<dbReference type="RefSeq" id="WP_307230948.1">
    <property type="nucleotide sequence ID" value="NZ_JAUSTT010000019.1"/>
</dbReference>
<dbReference type="Proteomes" id="UP001223586">
    <property type="component" value="Unassembled WGS sequence"/>
</dbReference>
<dbReference type="Pfam" id="PF02872">
    <property type="entry name" value="5_nucleotid_C"/>
    <property type="match status" value="1"/>
</dbReference>
<dbReference type="PRINTS" id="PR01607">
    <property type="entry name" value="APYRASEFAMLY"/>
</dbReference>
<dbReference type="InterPro" id="IPR029052">
    <property type="entry name" value="Metallo-depent_PP-like"/>
</dbReference>
<dbReference type="Pfam" id="PF00149">
    <property type="entry name" value="Metallophos"/>
    <property type="match status" value="1"/>
</dbReference>
<comment type="caution">
    <text evidence="4">The sequence shown here is derived from an EMBL/GenBank/DDBJ whole genome shotgun (WGS) entry which is preliminary data.</text>
</comment>
<dbReference type="PROSITE" id="PS51272">
    <property type="entry name" value="SLH"/>
    <property type="match status" value="1"/>
</dbReference>
<evidence type="ECO:0000313" key="5">
    <source>
        <dbReference type="Proteomes" id="UP001223586"/>
    </source>
</evidence>
<organism evidence="4 5">
    <name type="scientific">Bacillus chungangensis</name>
    <dbReference type="NCBI Taxonomy" id="587633"/>
    <lineage>
        <taxon>Bacteria</taxon>
        <taxon>Bacillati</taxon>
        <taxon>Bacillota</taxon>
        <taxon>Bacilli</taxon>
        <taxon>Bacillales</taxon>
        <taxon>Bacillaceae</taxon>
        <taxon>Bacillus</taxon>
    </lineage>
</organism>
<evidence type="ECO:0000256" key="2">
    <source>
        <dbReference type="RuleBase" id="RU362119"/>
    </source>
</evidence>
<feature type="chain" id="PRO_5044954533" evidence="2">
    <location>
        <begin position="26"/>
        <end position="645"/>
    </location>
</feature>
<dbReference type="Gene3D" id="3.90.780.10">
    <property type="entry name" value="5'-Nucleotidase, C-terminal domain"/>
    <property type="match status" value="1"/>
</dbReference>
<feature type="domain" description="SLH" evidence="3">
    <location>
        <begin position="52"/>
        <end position="115"/>
    </location>
</feature>
<dbReference type="InterPro" id="IPR004843">
    <property type="entry name" value="Calcineurin-like_PHP"/>
</dbReference>
<evidence type="ECO:0000256" key="1">
    <source>
        <dbReference type="ARBA" id="ARBA00022729"/>
    </source>
</evidence>
<comment type="similarity">
    <text evidence="2">Belongs to the 5'-nucleotidase family.</text>
</comment>
<dbReference type="InterPro" id="IPR006146">
    <property type="entry name" value="5'-Nucleotdase_CS"/>
</dbReference>
<dbReference type="InterPro" id="IPR036907">
    <property type="entry name" value="5'-Nucleotdase_C_sf"/>
</dbReference>
<feature type="signal peptide" evidence="2">
    <location>
        <begin position="1"/>
        <end position="25"/>
    </location>
</feature>
<evidence type="ECO:0000259" key="3">
    <source>
        <dbReference type="PROSITE" id="PS51272"/>
    </source>
</evidence>
<accession>A0ABT9WV44</accession>
<keyword evidence="2" id="KW-0378">Hydrolase</keyword>
<protein>
    <submittedName>
        <fullName evidence="4">2',3'-cyclic-nucleotide 2'-phosphodiesterase (5'-nucleotidase family)</fullName>
    </submittedName>
</protein>
<keyword evidence="2" id="KW-0547">Nucleotide-binding</keyword>
<dbReference type="PANTHER" id="PTHR11575">
    <property type="entry name" value="5'-NUCLEOTIDASE-RELATED"/>
    <property type="match status" value="1"/>
</dbReference>
<evidence type="ECO:0000313" key="4">
    <source>
        <dbReference type="EMBL" id="MDQ0177176.1"/>
    </source>
</evidence>
<dbReference type="SUPFAM" id="SSF56300">
    <property type="entry name" value="Metallo-dependent phosphatases"/>
    <property type="match status" value="1"/>
</dbReference>
<dbReference type="InterPro" id="IPR008334">
    <property type="entry name" value="5'-Nucleotdase_C"/>
</dbReference>
<proteinExistence type="inferred from homology"/>
<keyword evidence="5" id="KW-1185">Reference proteome</keyword>
<dbReference type="CDD" id="cd00845">
    <property type="entry name" value="MPP_UshA_N_like"/>
    <property type="match status" value="1"/>
</dbReference>
<dbReference type="PANTHER" id="PTHR11575:SF24">
    <property type="entry name" value="5'-NUCLEOTIDASE"/>
    <property type="match status" value="1"/>
</dbReference>